<evidence type="ECO:0000256" key="2">
    <source>
        <dbReference type="PROSITE-ProRule" id="PRU10141"/>
    </source>
</evidence>
<organism evidence="6 7">
    <name type="scientific">Oryza sativa subsp. japonica</name>
    <name type="common">Rice</name>
    <dbReference type="NCBI Taxonomy" id="39947"/>
    <lineage>
        <taxon>Eukaryota</taxon>
        <taxon>Viridiplantae</taxon>
        <taxon>Streptophyta</taxon>
        <taxon>Embryophyta</taxon>
        <taxon>Tracheophyta</taxon>
        <taxon>Spermatophyta</taxon>
        <taxon>Magnoliopsida</taxon>
        <taxon>Liliopsida</taxon>
        <taxon>Poales</taxon>
        <taxon>Poaceae</taxon>
        <taxon>BOP clade</taxon>
        <taxon>Oryzoideae</taxon>
        <taxon>Oryzeae</taxon>
        <taxon>Oryzinae</taxon>
        <taxon>Oryza</taxon>
        <taxon>Oryza sativa</taxon>
    </lineage>
</organism>
<dbReference type="GO" id="GO:0004672">
    <property type="term" value="F:protein kinase activity"/>
    <property type="evidence" value="ECO:0007669"/>
    <property type="project" value="InterPro"/>
</dbReference>
<keyword evidence="4" id="KW-0472">Membrane</keyword>
<keyword evidence="2" id="KW-0067">ATP-binding</keyword>
<dbReference type="AlphaFoldDB" id="A0A0P0XJE6"/>
<dbReference type="GO" id="GO:0016020">
    <property type="term" value="C:membrane"/>
    <property type="evidence" value="ECO:0007669"/>
    <property type="project" value="UniProtKB-SubCell"/>
</dbReference>
<evidence type="ECO:0000313" key="6">
    <source>
        <dbReference type="EMBL" id="BAT07131.1"/>
    </source>
</evidence>
<dbReference type="Proteomes" id="UP000059680">
    <property type="component" value="Chromosome 9"/>
</dbReference>
<dbReference type="SMR" id="A0A0P0XJE6"/>
<dbReference type="EMBL" id="AP014965">
    <property type="protein sequence ID" value="BAT07131.1"/>
    <property type="molecule type" value="Genomic_DNA"/>
</dbReference>
<dbReference type="InParanoid" id="A0A0P0XJE6"/>
<feature type="domain" description="Protein kinase" evidence="5">
    <location>
        <begin position="292"/>
        <end position="526"/>
    </location>
</feature>
<dbReference type="STRING" id="39947.A0A0P0XJE6"/>
<keyword evidence="2" id="KW-0547">Nucleotide-binding</keyword>
<dbReference type="InterPro" id="IPR011009">
    <property type="entry name" value="Kinase-like_dom_sf"/>
</dbReference>
<evidence type="ECO:0000313" key="7">
    <source>
        <dbReference type="Proteomes" id="UP000059680"/>
    </source>
</evidence>
<dbReference type="PROSITE" id="PS00107">
    <property type="entry name" value="PROTEIN_KINASE_ATP"/>
    <property type="match status" value="1"/>
</dbReference>
<keyword evidence="4" id="KW-0812">Transmembrane</keyword>
<feature type="binding site" evidence="2">
    <location>
        <position position="320"/>
    </location>
    <ligand>
        <name>ATP</name>
        <dbReference type="ChEBI" id="CHEBI:30616"/>
    </ligand>
</feature>
<feature type="compositionally biased region" description="Polar residues" evidence="3">
    <location>
        <begin position="250"/>
        <end position="261"/>
    </location>
</feature>
<keyword evidence="7" id="KW-1185">Reference proteome</keyword>
<dbReference type="FunCoup" id="A0A0P0XJE6">
    <property type="interactions" value="18"/>
</dbReference>
<evidence type="ECO:0000256" key="1">
    <source>
        <dbReference type="ARBA" id="ARBA00004167"/>
    </source>
</evidence>
<dbReference type="PANTHER" id="PTHR45631">
    <property type="entry name" value="OS07G0107800 PROTEIN-RELATED"/>
    <property type="match status" value="1"/>
</dbReference>
<dbReference type="PaxDb" id="39947-A0A0P0XJE6"/>
<feature type="transmembrane region" description="Helical" evidence="4">
    <location>
        <begin position="219"/>
        <end position="242"/>
    </location>
</feature>
<sequence length="526" mass="58299">MRYVEVSTTKTVQNVEKDLFEAPSAVMQTAITPRNASDSIELYWTADPSAAAGDPPPGYIAIMHFSELQLVQGNAVRAFNISLNDQWLDIGMTPDYLYADASFNTVPFRGSSRYNLTFRATANSTLPPIINALEIFSVIPTTNVPTDGKDVSGITAIKKQYQVKQNWMGDPCVPKTLAWDWLTCSYAISSPPTITGVYDNNPDLCINDTCPSPNGKPKLAIYISVPVVAVTVILVLVLFCLLRRKTKGSANNTINPHNEPTSHSHGSGSYGHGSMQFENRRFTYKDLQMITNNFEQVLGKGGFGYVYYGILEEGTQVAVKLRSQSSNQGVKEFLTEAQILTRIHHKNLVSMIGYCKDGEYMALVYEYMSEGTLEEHIAGRDHNKRNLTWTERLRIALESAQELVTGKSPILRTPEPISLIHWAQQRMQCGNIEGVVDARMHGVYDVNSVWKVAEIGLMCTAQASAHRPMMTDVVAKLQECQDLEHGRAGSVAEPSIDHVSKTNTIFEIDRLERIPLPTMSSGPSAR</sequence>
<dbReference type="SUPFAM" id="SSF56112">
    <property type="entry name" value="Protein kinase-like (PK-like)"/>
    <property type="match status" value="1"/>
</dbReference>
<accession>A0A0P0XJE6</accession>
<dbReference type="Gene3D" id="1.10.510.10">
    <property type="entry name" value="Transferase(Phosphotransferase) domain 1"/>
    <property type="match status" value="2"/>
</dbReference>
<gene>
    <name evidence="6" type="ordered locus">Os09g0265500</name>
    <name evidence="6" type="ORF">OSNPB_090265500</name>
</gene>
<dbReference type="GO" id="GO:0005524">
    <property type="term" value="F:ATP binding"/>
    <property type="evidence" value="ECO:0007669"/>
    <property type="project" value="UniProtKB-UniRule"/>
</dbReference>
<evidence type="ECO:0000256" key="3">
    <source>
        <dbReference type="SAM" id="MobiDB-lite"/>
    </source>
</evidence>
<dbReference type="InterPro" id="IPR017441">
    <property type="entry name" value="Protein_kinase_ATP_BS"/>
</dbReference>
<dbReference type="InterPro" id="IPR024788">
    <property type="entry name" value="Malectin-like_Carb-bd_dom"/>
</dbReference>
<name>A0A0P0XJE6_ORYSJ</name>
<dbReference type="FunFam" id="3.30.200.20:FF:000394">
    <property type="entry name" value="Leucine-rich repeat receptor-like protein kinase"/>
    <property type="match status" value="1"/>
</dbReference>
<evidence type="ECO:0000256" key="4">
    <source>
        <dbReference type="SAM" id="Phobius"/>
    </source>
</evidence>
<dbReference type="PROSITE" id="PS50011">
    <property type="entry name" value="PROTEIN_KINASE_DOM"/>
    <property type="match status" value="1"/>
</dbReference>
<protein>
    <submittedName>
        <fullName evidence="6">Os09g0265500 protein</fullName>
    </submittedName>
</protein>
<reference evidence="6 7" key="2">
    <citation type="journal article" date="2013" name="Plant Cell Physiol.">
        <title>Rice Annotation Project Database (RAP-DB): an integrative and interactive database for rice genomics.</title>
        <authorList>
            <person name="Sakai H."/>
            <person name="Lee S.S."/>
            <person name="Tanaka T."/>
            <person name="Numa H."/>
            <person name="Kim J."/>
            <person name="Kawahara Y."/>
            <person name="Wakimoto H."/>
            <person name="Yang C.C."/>
            <person name="Iwamoto M."/>
            <person name="Abe T."/>
            <person name="Yamada Y."/>
            <person name="Muto A."/>
            <person name="Inokuchi H."/>
            <person name="Ikemura T."/>
            <person name="Matsumoto T."/>
            <person name="Sasaki T."/>
            <person name="Itoh T."/>
        </authorList>
    </citation>
    <scope>NUCLEOTIDE SEQUENCE [LARGE SCALE GENOMIC DNA]</scope>
    <source>
        <strain evidence="7">cv. Nipponbare</strain>
    </source>
</reference>
<feature type="region of interest" description="Disordered" evidence="3">
    <location>
        <begin position="250"/>
        <end position="272"/>
    </location>
</feature>
<reference evidence="6 7" key="3">
    <citation type="journal article" date="2013" name="Rice">
        <title>Improvement of the Oryza sativa Nipponbare reference genome using next generation sequence and optical map data.</title>
        <authorList>
            <person name="Kawahara Y."/>
            <person name="de la Bastide M."/>
            <person name="Hamilton J.P."/>
            <person name="Kanamori H."/>
            <person name="McCombie W.R."/>
            <person name="Ouyang S."/>
            <person name="Schwartz D.C."/>
            <person name="Tanaka T."/>
            <person name="Wu J."/>
            <person name="Zhou S."/>
            <person name="Childs K.L."/>
            <person name="Davidson R.M."/>
            <person name="Lin H."/>
            <person name="Quesada-Ocampo L."/>
            <person name="Vaillancourt B."/>
            <person name="Sakai H."/>
            <person name="Lee S.S."/>
            <person name="Kim J."/>
            <person name="Numa H."/>
            <person name="Itoh T."/>
            <person name="Buell C.R."/>
            <person name="Matsumoto T."/>
        </authorList>
    </citation>
    <scope>NUCLEOTIDE SEQUENCE [LARGE SCALE GENOMIC DNA]</scope>
    <source>
        <strain evidence="7">cv. Nipponbare</strain>
    </source>
</reference>
<dbReference type="InterPro" id="IPR000719">
    <property type="entry name" value="Prot_kinase_dom"/>
</dbReference>
<reference evidence="7" key="1">
    <citation type="journal article" date="2005" name="Nature">
        <title>The map-based sequence of the rice genome.</title>
        <authorList>
            <consortium name="International rice genome sequencing project (IRGSP)"/>
            <person name="Matsumoto T."/>
            <person name="Wu J."/>
            <person name="Kanamori H."/>
            <person name="Katayose Y."/>
            <person name="Fujisawa M."/>
            <person name="Namiki N."/>
            <person name="Mizuno H."/>
            <person name="Yamamoto K."/>
            <person name="Antonio B.A."/>
            <person name="Baba T."/>
            <person name="Sakata K."/>
            <person name="Nagamura Y."/>
            <person name="Aoki H."/>
            <person name="Arikawa K."/>
            <person name="Arita K."/>
            <person name="Bito T."/>
            <person name="Chiden Y."/>
            <person name="Fujitsuka N."/>
            <person name="Fukunaka R."/>
            <person name="Hamada M."/>
            <person name="Harada C."/>
            <person name="Hayashi A."/>
            <person name="Hijishita S."/>
            <person name="Honda M."/>
            <person name="Hosokawa S."/>
            <person name="Ichikawa Y."/>
            <person name="Idonuma A."/>
            <person name="Iijima M."/>
            <person name="Ikeda M."/>
            <person name="Ikeno M."/>
            <person name="Ito K."/>
            <person name="Ito S."/>
            <person name="Ito T."/>
            <person name="Ito Y."/>
            <person name="Ito Y."/>
            <person name="Iwabuchi A."/>
            <person name="Kamiya K."/>
            <person name="Karasawa W."/>
            <person name="Kurita K."/>
            <person name="Katagiri S."/>
            <person name="Kikuta A."/>
            <person name="Kobayashi H."/>
            <person name="Kobayashi N."/>
            <person name="Machita K."/>
            <person name="Maehara T."/>
            <person name="Masukawa M."/>
            <person name="Mizubayashi T."/>
            <person name="Mukai Y."/>
            <person name="Nagasaki H."/>
            <person name="Nagata Y."/>
            <person name="Naito S."/>
            <person name="Nakashima M."/>
            <person name="Nakama Y."/>
            <person name="Nakamichi Y."/>
            <person name="Nakamura M."/>
            <person name="Meguro A."/>
            <person name="Negishi M."/>
            <person name="Ohta I."/>
            <person name="Ohta T."/>
            <person name="Okamoto M."/>
            <person name="Ono N."/>
            <person name="Saji S."/>
            <person name="Sakaguchi M."/>
            <person name="Sakai K."/>
            <person name="Shibata M."/>
            <person name="Shimokawa T."/>
            <person name="Song J."/>
            <person name="Takazaki Y."/>
            <person name="Terasawa K."/>
            <person name="Tsugane M."/>
            <person name="Tsuji K."/>
            <person name="Ueda S."/>
            <person name="Waki K."/>
            <person name="Yamagata H."/>
            <person name="Yamamoto M."/>
            <person name="Yamamoto S."/>
            <person name="Yamane H."/>
            <person name="Yoshiki S."/>
            <person name="Yoshihara R."/>
            <person name="Yukawa K."/>
            <person name="Zhong H."/>
            <person name="Yano M."/>
            <person name="Yuan Q."/>
            <person name="Ouyang S."/>
            <person name="Liu J."/>
            <person name="Jones K.M."/>
            <person name="Gansberger K."/>
            <person name="Moffat K."/>
            <person name="Hill J."/>
            <person name="Bera J."/>
            <person name="Fadrosh D."/>
            <person name="Jin S."/>
            <person name="Johri S."/>
            <person name="Kim M."/>
            <person name="Overton L."/>
            <person name="Reardon M."/>
            <person name="Tsitrin T."/>
            <person name="Vuong H."/>
            <person name="Weaver B."/>
            <person name="Ciecko A."/>
            <person name="Tallon L."/>
            <person name="Jackson J."/>
            <person name="Pai G."/>
            <person name="Aken S.V."/>
            <person name="Utterback T."/>
            <person name="Reidmuller S."/>
            <person name="Feldblyum T."/>
            <person name="Hsiao J."/>
            <person name="Zismann V."/>
            <person name="Iobst S."/>
            <person name="de Vazeille A.R."/>
            <person name="Buell C.R."/>
            <person name="Ying K."/>
            <person name="Li Y."/>
            <person name="Lu T."/>
            <person name="Huang Y."/>
            <person name="Zhao Q."/>
            <person name="Feng Q."/>
            <person name="Zhang L."/>
            <person name="Zhu J."/>
            <person name="Weng Q."/>
            <person name="Mu J."/>
            <person name="Lu Y."/>
            <person name="Fan D."/>
            <person name="Liu Y."/>
            <person name="Guan J."/>
            <person name="Zhang Y."/>
            <person name="Yu S."/>
            <person name="Liu X."/>
            <person name="Zhang Y."/>
            <person name="Hong G."/>
            <person name="Han B."/>
            <person name="Choisne N."/>
            <person name="Demange N."/>
            <person name="Orjeda G."/>
            <person name="Samain S."/>
            <person name="Cattolico L."/>
            <person name="Pelletier E."/>
            <person name="Couloux A."/>
            <person name="Segurens B."/>
            <person name="Wincker P."/>
            <person name="D'Hont A."/>
            <person name="Scarpelli C."/>
            <person name="Weissenbach J."/>
            <person name="Salanoubat M."/>
            <person name="Quetier F."/>
            <person name="Yu Y."/>
            <person name="Kim H.R."/>
            <person name="Rambo T."/>
            <person name="Currie J."/>
            <person name="Collura K."/>
            <person name="Luo M."/>
            <person name="Yang T."/>
            <person name="Ammiraju J.S.S."/>
            <person name="Engler F."/>
            <person name="Soderlund C."/>
            <person name="Wing R.A."/>
            <person name="Palmer L.E."/>
            <person name="de la Bastide M."/>
            <person name="Spiegel L."/>
            <person name="Nascimento L."/>
            <person name="Zutavern T."/>
            <person name="O'Shaughnessy A."/>
            <person name="Dike S."/>
            <person name="Dedhia N."/>
            <person name="Preston R."/>
            <person name="Balija V."/>
            <person name="McCombie W.R."/>
            <person name="Chow T."/>
            <person name="Chen H."/>
            <person name="Chung M."/>
            <person name="Chen C."/>
            <person name="Shaw J."/>
            <person name="Wu H."/>
            <person name="Hsiao K."/>
            <person name="Chao Y."/>
            <person name="Chu M."/>
            <person name="Cheng C."/>
            <person name="Hour A."/>
            <person name="Lee P."/>
            <person name="Lin S."/>
            <person name="Lin Y."/>
            <person name="Liou J."/>
            <person name="Liu S."/>
            <person name="Hsing Y."/>
            <person name="Raghuvanshi S."/>
            <person name="Mohanty A."/>
            <person name="Bharti A.K."/>
            <person name="Gaur A."/>
            <person name="Gupta V."/>
            <person name="Kumar D."/>
            <person name="Ravi V."/>
            <person name="Vij S."/>
            <person name="Kapur A."/>
            <person name="Khurana P."/>
            <person name="Khurana P."/>
            <person name="Khurana J.P."/>
            <person name="Tyagi A.K."/>
            <person name="Gaikwad K."/>
            <person name="Singh A."/>
            <person name="Dalal V."/>
            <person name="Srivastava S."/>
            <person name="Dixit A."/>
            <person name="Pal A.K."/>
            <person name="Ghazi I.A."/>
            <person name="Yadav M."/>
            <person name="Pandit A."/>
            <person name="Bhargava A."/>
            <person name="Sureshbabu K."/>
            <person name="Batra K."/>
            <person name="Sharma T.R."/>
            <person name="Mohapatra T."/>
            <person name="Singh N.K."/>
            <person name="Messing J."/>
            <person name="Nelson A.B."/>
            <person name="Fuks G."/>
            <person name="Kavchok S."/>
            <person name="Keizer G."/>
            <person name="Linton E."/>
            <person name="Llaca V."/>
            <person name="Song R."/>
            <person name="Tanyolac B."/>
            <person name="Young S."/>
            <person name="Ho-Il K."/>
            <person name="Hahn J.H."/>
            <person name="Sangsakoo G."/>
            <person name="Vanavichit A."/>
            <person name="de Mattos Luiz.A.T."/>
            <person name="Zimmer P.D."/>
            <person name="Malone G."/>
            <person name="Dellagostin O."/>
            <person name="de Oliveira A.C."/>
            <person name="Bevan M."/>
            <person name="Bancroft I."/>
            <person name="Minx P."/>
            <person name="Cordum H."/>
            <person name="Wilson R."/>
            <person name="Cheng Z."/>
            <person name="Jin W."/>
            <person name="Jiang J."/>
            <person name="Leong S.A."/>
            <person name="Iwama H."/>
            <person name="Gojobori T."/>
            <person name="Itoh T."/>
            <person name="Niimura Y."/>
            <person name="Fujii Y."/>
            <person name="Habara T."/>
            <person name="Sakai H."/>
            <person name="Sato Y."/>
            <person name="Wilson G."/>
            <person name="Kumar K."/>
            <person name="McCouch S."/>
            <person name="Juretic N."/>
            <person name="Hoen D."/>
            <person name="Wright S."/>
            <person name="Bruskiewich R."/>
            <person name="Bureau T."/>
            <person name="Miyao A."/>
            <person name="Hirochika H."/>
            <person name="Nishikawa T."/>
            <person name="Kadowaki K."/>
            <person name="Sugiura M."/>
            <person name="Burr B."/>
            <person name="Sasaki T."/>
        </authorList>
    </citation>
    <scope>NUCLEOTIDE SEQUENCE [LARGE SCALE GENOMIC DNA]</scope>
    <source>
        <strain evidence="7">cv. Nipponbare</strain>
    </source>
</reference>
<evidence type="ECO:0000259" key="5">
    <source>
        <dbReference type="PROSITE" id="PS50011"/>
    </source>
</evidence>
<dbReference type="PANTHER" id="PTHR45631:SF114">
    <property type="entry name" value="OS05G0525800 PROTEIN"/>
    <property type="match status" value="1"/>
</dbReference>
<keyword evidence="4" id="KW-1133">Transmembrane helix</keyword>
<comment type="subcellular location">
    <subcellularLocation>
        <location evidence="1">Membrane</location>
        <topology evidence="1">Single-pass membrane protein</topology>
    </subcellularLocation>
</comment>
<proteinExistence type="predicted"/>
<dbReference type="InterPro" id="IPR001245">
    <property type="entry name" value="Ser-Thr/Tyr_kinase_cat_dom"/>
</dbReference>
<dbReference type="Pfam" id="PF12819">
    <property type="entry name" value="Malectin_like"/>
    <property type="match status" value="1"/>
</dbReference>
<dbReference type="Pfam" id="PF07714">
    <property type="entry name" value="PK_Tyr_Ser-Thr"/>
    <property type="match status" value="1"/>
</dbReference>